<reference evidence="1" key="1">
    <citation type="submission" date="2019-10" db="EMBL/GenBank/DDBJ databases">
        <title>Draft genome sequence of Panacibacter sp. KCS-6.</title>
        <authorList>
            <person name="Yim K.J."/>
        </authorList>
    </citation>
    <scope>NUCLEOTIDE SEQUENCE</scope>
    <source>
        <strain evidence="1">KCS-6</strain>
    </source>
</reference>
<evidence type="ECO:0000313" key="1">
    <source>
        <dbReference type="EMBL" id="NNV56324.1"/>
    </source>
</evidence>
<name>A0A8J8FH93_9BACT</name>
<accession>A0A8J8FH93</accession>
<evidence type="ECO:0000313" key="2">
    <source>
        <dbReference type="Proteomes" id="UP000598971"/>
    </source>
</evidence>
<organism evidence="1 2">
    <name type="scientific">Limnovirga soli</name>
    <dbReference type="NCBI Taxonomy" id="2656915"/>
    <lineage>
        <taxon>Bacteria</taxon>
        <taxon>Pseudomonadati</taxon>
        <taxon>Bacteroidota</taxon>
        <taxon>Chitinophagia</taxon>
        <taxon>Chitinophagales</taxon>
        <taxon>Chitinophagaceae</taxon>
        <taxon>Limnovirga</taxon>
    </lineage>
</organism>
<gene>
    <name evidence="1" type="ORF">GD597_12710</name>
</gene>
<protein>
    <submittedName>
        <fullName evidence="1">Uncharacterized protein</fullName>
    </submittedName>
</protein>
<keyword evidence="2" id="KW-1185">Reference proteome</keyword>
<dbReference type="Proteomes" id="UP000598971">
    <property type="component" value="Unassembled WGS sequence"/>
</dbReference>
<sequence length="179" mass="20453">MLFFNKKKDSCTVKDIVFMHNNAKWDALALMAKASPSTIFICWFETTCQQLQTHFTAQGINTQHIFLYRMANIANTRNVTVVFAEHYPLRAKEMECYTALQLTEARVYSALEEPLFAHFGGQKIIHILQQTGVNENEALENPIISRALKNAQEKLAATLLIEQTANSQSDWFKRNGQQP</sequence>
<proteinExistence type="predicted"/>
<dbReference type="Gene3D" id="1.10.3060.10">
    <property type="entry name" value="Helical scaffold and wing domains of SecA"/>
    <property type="match status" value="1"/>
</dbReference>
<comment type="caution">
    <text evidence="1">The sequence shown here is derived from an EMBL/GenBank/DDBJ whole genome shotgun (WGS) entry which is preliminary data.</text>
</comment>
<dbReference type="EMBL" id="WHPF01000008">
    <property type="protein sequence ID" value="NNV56324.1"/>
    <property type="molecule type" value="Genomic_DNA"/>
</dbReference>
<dbReference type="RefSeq" id="WP_171608263.1">
    <property type="nucleotide sequence ID" value="NZ_WHPF01000008.1"/>
</dbReference>
<dbReference type="AlphaFoldDB" id="A0A8J8FH93"/>